<comment type="similarity">
    <text evidence="2 10">Belongs to the ABC-4 integral membrane protein family. FtsX subfamily.</text>
</comment>
<evidence type="ECO:0000256" key="3">
    <source>
        <dbReference type="ARBA" id="ARBA00021907"/>
    </source>
</evidence>
<dbReference type="PANTHER" id="PTHR47755:SF1">
    <property type="entry name" value="CELL DIVISION PROTEIN FTSX"/>
    <property type="match status" value="1"/>
</dbReference>
<evidence type="ECO:0000313" key="14">
    <source>
        <dbReference type="EMBL" id="OGY11930.1"/>
    </source>
</evidence>
<keyword evidence="9 10" id="KW-0131">Cell cycle</keyword>
<sequence length="300" mass="33189">MINTSWKHIRRSPYQALTAVLIMTITFFVATILVVLAYASSSVLKYYETRPQVIAYLKKDVPTEDISAFQNKLEADTRIEDVRFVSKEQALQIYKDATANNPLLSEFVSPKVFPASIEFSVKDLSFAQPLIGELENEGVVEEVAFTASLGSNQNLSQVVERLTSISQYIRVGGGIILTFLLLSSLLVLLVITGMRIASRREEIEILQLIGATPTFIRGPFLLEGMFYGLMGATVGWLFAFLLTLYLSPSLVSFFQGIPFLPKDMLGILQLFGIILGGQIILASALGTLGSFIALKRYLKI</sequence>
<evidence type="ECO:0000256" key="5">
    <source>
        <dbReference type="ARBA" id="ARBA00022618"/>
    </source>
</evidence>
<dbReference type="GO" id="GO:0005886">
    <property type="term" value="C:plasma membrane"/>
    <property type="evidence" value="ECO:0007669"/>
    <property type="project" value="UniProtKB-SubCell"/>
</dbReference>
<dbReference type="Pfam" id="PF18075">
    <property type="entry name" value="FtsX_ECD"/>
    <property type="match status" value="1"/>
</dbReference>
<evidence type="ECO:0000256" key="4">
    <source>
        <dbReference type="ARBA" id="ARBA00022475"/>
    </source>
</evidence>
<dbReference type="Gene3D" id="3.30.70.3040">
    <property type="match status" value="1"/>
</dbReference>
<keyword evidence="6 11" id="KW-0812">Transmembrane</keyword>
<evidence type="ECO:0000259" key="13">
    <source>
        <dbReference type="Pfam" id="PF18075"/>
    </source>
</evidence>
<name>A0A1G1V934_9BACT</name>
<evidence type="ECO:0000256" key="2">
    <source>
        <dbReference type="ARBA" id="ARBA00007379"/>
    </source>
</evidence>
<evidence type="ECO:0000256" key="11">
    <source>
        <dbReference type="SAM" id="Phobius"/>
    </source>
</evidence>
<dbReference type="AlphaFoldDB" id="A0A1G1V934"/>
<feature type="transmembrane region" description="Helical" evidence="11">
    <location>
        <begin position="267"/>
        <end position="294"/>
    </location>
</feature>
<gene>
    <name evidence="14" type="ORF">A3D26_02990</name>
</gene>
<evidence type="ECO:0000259" key="12">
    <source>
        <dbReference type="Pfam" id="PF02687"/>
    </source>
</evidence>
<protein>
    <recommendedName>
        <fullName evidence="3 10">Cell division protein FtsX</fullName>
    </recommendedName>
</protein>
<dbReference type="PANTHER" id="PTHR47755">
    <property type="entry name" value="CELL DIVISION PROTEIN FTSX"/>
    <property type="match status" value="1"/>
</dbReference>
<evidence type="ECO:0000256" key="7">
    <source>
        <dbReference type="ARBA" id="ARBA00022989"/>
    </source>
</evidence>
<comment type="caution">
    <text evidence="14">The sequence shown here is derived from an EMBL/GenBank/DDBJ whole genome shotgun (WGS) entry which is preliminary data.</text>
</comment>
<dbReference type="InterPro" id="IPR040690">
    <property type="entry name" value="FtsX_ECD"/>
</dbReference>
<dbReference type="PIRSF" id="PIRSF003097">
    <property type="entry name" value="FtsX"/>
    <property type="match status" value="1"/>
</dbReference>
<keyword evidence="7 11" id="KW-1133">Transmembrane helix</keyword>
<keyword evidence="4 10" id="KW-1003">Cell membrane</keyword>
<reference evidence="14 15" key="1">
    <citation type="journal article" date="2016" name="Nat. Commun.">
        <title>Thousands of microbial genomes shed light on interconnected biogeochemical processes in an aquifer system.</title>
        <authorList>
            <person name="Anantharaman K."/>
            <person name="Brown C.T."/>
            <person name="Hug L.A."/>
            <person name="Sharon I."/>
            <person name="Castelle C.J."/>
            <person name="Probst A.J."/>
            <person name="Thomas B.C."/>
            <person name="Singh A."/>
            <person name="Wilkins M.J."/>
            <person name="Karaoz U."/>
            <person name="Brodie E.L."/>
            <person name="Williams K.H."/>
            <person name="Hubbard S.S."/>
            <person name="Banfield J.F."/>
        </authorList>
    </citation>
    <scope>NUCLEOTIDE SEQUENCE [LARGE SCALE GENOMIC DNA]</scope>
</reference>
<feature type="domain" description="ABC3 transporter permease C-terminal" evidence="12">
    <location>
        <begin position="175"/>
        <end position="297"/>
    </location>
</feature>
<evidence type="ECO:0000256" key="6">
    <source>
        <dbReference type="ARBA" id="ARBA00022692"/>
    </source>
</evidence>
<evidence type="ECO:0000256" key="1">
    <source>
        <dbReference type="ARBA" id="ARBA00004651"/>
    </source>
</evidence>
<evidence type="ECO:0000256" key="8">
    <source>
        <dbReference type="ARBA" id="ARBA00023136"/>
    </source>
</evidence>
<evidence type="ECO:0000256" key="10">
    <source>
        <dbReference type="PIRNR" id="PIRNR003097"/>
    </source>
</evidence>
<dbReference type="GO" id="GO:0051301">
    <property type="term" value="P:cell division"/>
    <property type="evidence" value="ECO:0007669"/>
    <property type="project" value="UniProtKB-KW"/>
</dbReference>
<dbReference type="InterPro" id="IPR003838">
    <property type="entry name" value="ABC3_permease_C"/>
</dbReference>
<dbReference type="Proteomes" id="UP000178319">
    <property type="component" value="Unassembled WGS sequence"/>
</dbReference>
<organism evidence="14 15">
    <name type="scientific">Candidatus Blackburnbacteria bacterium RIFCSPHIGHO2_02_FULL_44_20</name>
    <dbReference type="NCBI Taxonomy" id="1797516"/>
    <lineage>
        <taxon>Bacteria</taxon>
        <taxon>Candidatus Blackburniibacteriota</taxon>
    </lineage>
</organism>
<keyword evidence="8 10" id="KW-0472">Membrane</keyword>
<proteinExistence type="inferred from homology"/>
<feature type="domain" description="FtsX extracellular" evidence="13">
    <location>
        <begin position="52"/>
        <end position="143"/>
    </location>
</feature>
<keyword evidence="5 10" id="KW-0132">Cell division</keyword>
<feature type="transmembrane region" description="Helical" evidence="11">
    <location>
        <begin position="168"/>
        <end position="191"/>
    </location>
</feature>
<evidence type="ECO:0000256" key="9">
    <source>
        <dbReference type="ARBA" id="ARBA00023306"/>
    </source>
</evidence>
<dbReference type="EMBL" id="MHBZ01000009">
    <property type="protein sequence ID" value="OGY11930.1"/>
    <property type="molecule type" value="Genomic_DNA"/>
</dbReference>
<accession>A0A1G1V934</accession>
<comment type="subcellular location">
    <subcellularLocation>
        <location evidence="1">Cell membrane</location>
        <topology evidence="1">Multi-pass membrane protein</topology>
    </subcellularLocation>
</comment>
<evidence type="ECO:0000313" key="15">
    <source>
        <dbReference type="Proteomes" id="UP000178319"/>
    </source>
</evidence>
<feature type="transmembrane region" description="Helical" evidence="11">
    <location>
        <begin position="226"/>
        <end position="247"/>
    </location>
</feature>
<dbReference type="InterPro" id="IPR004513">
    <property type="entry name" value="FtsX"/>
</dbReference>
<dbReference type="STRING" id="1797516.A3D26_02990"/>
<dbReference type="Pfam" id="PF02687">
    <property type="entry name" value="FtsX"/>
    <property type="match status" value="1"/>
</dbReference>
<feature type="transmembrane region" description="Helical" evidence="11">
    <location>
        <begin position="16"/>
        <end position="39"/>
    </location>
</feature>